<dbReference type="GO" id="GO:0043565">
    <property type="term" value="F:sequence-specific DNA binding"/>
    <property type="evidence" value="ECO:0007669"/>
    <property type="project" value="InterPro"/>
</dbReference>
<reference evidence="6 7" key="1">
    <citation type="submission" date="2017-08" db="EMBL/GenBank/DDBJ databases">
        <authorList>
            <person name="de Groot N.N."/>
        </authorList>
    </citation>
    <scope>NUCLEOTIDE SEQUENCE [LARGE SCALE GENOMIC DNA]</scope>
    <source>
        <strain evidence="6 7">HM2</strain>
    </source>
</reference>
<keyword evidence="1" id="KW-0547">Nucleotide-binding</keyword>
<proteinExistence type="predicted"/>
<dbReference type="Pfam" id="PF00158">
    <property type="entry name" value="Sigma54_activat"/>
    <property type="match status" value="1"/>
</dbReference>
<dbReference type="GO" id="GO:0006355">
    <property type="term" value="P:regulation of DNA-templated transcription"/>
    <property type="evidence" value="ECO:0007669"/>
    <property type="project" value="InterPro"/>
</dbReference>
<dbReference type="InterPro" id="IPR002197">
    <property type="entry name" value="HTH_Fis"/>
</dbReference>
<name>A0A380RWR7_FIBSU</name>
<evidence type="ECO:0000256" key="2">
    <source>
        <dbReference type="ARBA" id="ARBA00022840"/>
    </source>
</evidence>
<dbReference type="SUPFAM" id="SSF46689">
    <property type="entry name" value="Homeodomain-like"/>
    <property type="match status" value="1"/>
</dbReference>
<dbReference type="Pfam" id="PF02954">
    <property type="entry name" value="HTH_8"/>
    <property type="match status" value="1"/>
</dbReference>
<evidence type="ECO:0000256" key="3">
    <source>
        <dbReference type="ARBA" id="ARBA00023015"/>
    </source>
</evidence>
<dbReference type="SUPFAM" id="SSF52540">
    <property type="entry name" value="P-loop containing nucleoside triphosphate hydrolases"/>
    <property type="match status" value="1"/>
</dbReference>
<dbReference type="InterPro" id="IPR009057">
    <property type="entry name" value="Homeodomain-like_sf"/>
</dbReference>
<dbReference type="InterPro" id="IPR002078">
    <property type="entry name" value="Sigma_54_int"/>
</dbReference>
<dbReference type="Gene3D" id="3.40.50.300">
    <property type="entry name" value="P-loop containing nucleotide triphosphate hydrolases"/>
    <property type="match status" value="1"/>
</dbReference>
<dbReference type="InterPro" id="IPR027417">
    <property type="entry name" value="P-loop_NTPase"/>
</dbReference>
<dbReference type="AlphaFoldDB" id="A0A380RWR7"/>
<dbReference type="PROSITE" id="PS00688">
    <property type="entry name" value="SIGMA54_INTERACT_3"/>
    <property type="match status" value="1"/>
</dbReference>
<dbReference type="InterPro" id="IPR025944">
    <property type="entry name" value="Sigma_54_int_dom_CS"/>
</dbReference>
<dbReference type="EMBL" id="UHJL01000001">
    <property type="protein sequence ID" value="SUQ19735.1"/>
    <property type="molecule type" value="Genomic_DNA"/>
</dbReference>
<evidence type="ECO:0000313" key="7">
    <source>
        <dbReference type="Proteomes" id="UP000255423"/>
    </source>
</evidence>
<organism evidence="6 7">
    <name type="scientific">Fibrobacter succinogenes</name>
    <name type="common">Bacteroides succinogenes</name>
    <dbReference type="NCBI Taxonomy" id="833"/>
    <lineage>
        <taxon>Bacteria</taxon>
        <taxon>Pseudomonadati</taxon>
        <taxon>Fibrobacterota</taxon>
        <taxon>Fibrobacteria</taxon>
        <taxon>Fibrobacterales</taxon>
        <taxon>Fibrobacteraceae</taxon>
        <taxon>Fibrobacter</taxon>
    </lineage>
</organism>
<dbReference type="InterPro" id="IPR025662">
    <property type="entry name" value="Sigma_54_int_dom_ATP-bd_1"/>
</dbReference>
<dbReference type="RefSeq" id="WP_109572289.1">
    <property type="nucleotide sequence ID" value="NZ_UHJL01000001.1"/>
</dbReference>
<evidence type="ECO:0000313" key="6">
    <source>
        <dbReference type="EMBL" id="SUQ19735.1"/>
    </source>
</evidence>
<evidence type="ECO:0000256" key="1">
    <source>
        <dbReference type="ARBA" id="ARBA00022741"/>
    </source>
</evidence>
<dbReference type="PANTHER" id="PTHR32071:SF81">
    <property type="entry name" value="PROPIONATE CATABOLISM OPERON REGULATORY PROTEIN"/>
    <property type="match status" value="1"/>
</dbReference>
<keyword evidence="4" id="KW-0804">Transcription</keyword>
<feature type="domain" description="Sigma-54 factor interaction" evidence="5">
    <location>
        <begin position="136"/>
        <end position="359"/>
    </location>
</feature>
<dbReference type="Gene3D" id="1.10.10.60">
    <property type="entry name" value="Homeodomain-like"/>
    <property type="match status" value="1"/>
</dbReference>
<dbReference type="InterPro" id="IPR003593">
    <property type="entry name" value="AAA+_ATPase"/>
</dbReference>
<dbReference type="PROSITE" id="PS50045">
    <property type="entry name" value="SIGMA54_INTERACT_4"/>
    <property type="match status" value="1"/>
</dbReference>
<dbReference type="PROSITE" id="PS00675">
    <property type="entry name" value="SIGMA54_INTERACT_1"/>
    <property type="match status" value="1"/>
</dbReference>
<dbReference type="SMART" id="SM00382">
    <property type="entry name" value="AAA"/>
    <property type="match status" value="1"/>
</dbReference>
<keyword evidence="3" id="KW-0805">Transcription regulation</keyword>
<evidence type="ECO:0000256" key="4">
    <source>
        <dbReference type="ARBA" id="ARBA00023163"/>
    </source>
</evidence>
<dbReference type="Pfam" id="PF25601">
    <property type="entry name" value="AAA_lid_14"/>
    <property type="match status" value="1"/>
</dbReference>
<keyword evidence="2" id="KW-0067">ATP-binding</keyword>
<dbReference type="Proteomes" id="UP000255423">
    <property type="component" value="Unassembled WGS sequence"/>
</dbReference>
<dbReference type="CDD" id="cd00009">
    <property type="entry name" value="AAA"/>
    <property type="match status" value="1"/>
</dbReference>
<dbReference type="Gene3D" id="1.10.8.60">
    <property type="match status" value="1"/>
</dbReference>
<protein>
    <submittedName>
        <fullName evidence="6">Regulatory protein, Fis family</fullName>
    </submittedName>
</protein>
<dbReference type="FunFam" id="3.40.50.300:FF:000006">
    <property type="entry name" value="DNA-binding transcriptional regulator NtrC"/>
    <property type="match status" value="1"/>
</dbReference>
<accession>A0A380RWR7</accession>
<dbReference type="PANTHER" id="PTHR32071">
    <property type="entry name" value="TRANSCRIPTIONAL REGULATORY PROTEIN"/>
    <property type="match status" value="1"/>
</dbReference>
<gene>
    <name evidence="6" type="ORF">SAMN05661053_0976</name>
</gene>
<dbReference type="InterPro" id="IPR058031">
    <property type="entry name" value="AAA_lid_NorR"/>
</dbReference>
<sequence length="456" mass="51698">MRPSIDFFTKETSTSSFILDVLSSVDNTVDVHTPTSDEAPEIAEALRTPLAAIVIWDLDSFTAKNAELLSRLRDFSPDSMILAYAESPESYTDISSKLYDTILSVEALRLHLMSKIARLKEIYNAKRIFHERMSHLVGKSDAMQRLRKNVERAILHTGPVLIQGESGVGKDLVARAIACVYDKFVTVNCSAIPESLFESELFGHTRGAFTGAQNERIGLFEDANGGAIFLDEIGDMPLHAQVKLLRVIQNHEIRPIGANKTRHIDVRIIAATNRDLREEIREKRFREDLYYRLNVIPMQLSPLRDRKEDIEDLANYFIRQYSPAGEPYTLSPEALQKLQDHNWPGNIRELENVIQRALCFTDPGVLRAEDLQIDESSDNNSTSFSSADRAAIKAFNASNYEEFRELQLDEEREFLKSTIRNCDGSVSLAAERLRMNRTALYNRLTRLGLSIKNVQS</sequence>
<evidence type="ECO:0000259" key="5">
    <source>
        <dbReference type="PROSITE" id="PS50045"/>
    </source>
</evidence>
<dbReference type="GO" id="GO:0005524">
    <property type="term" value="F:ATP binding"/>
    <property type="evidence" value="ECO:0007669"/>
    <property type="project" value="UniProtKB-KW"/>
</dbReference>